<protein>
    <submittedName>
        <fullName evidence="2">Uncharacterized protein</fullName>
    </submittedName>
</protein>
<organism evidence="2 3">
    <name type="scientific">Coccidioides immitis H538.4</name>
    <dbReference type="NCBI Taxonomy" id="396776"/>
    <lineage>
        <taxon>Eukaryota</taxon>
        <taxon>Fungi</taxon>
        <taxon>Dikarya</taxon>
        <taxon>Ascomycota</taxon>
        <taxon>Pezizomycotina</taxon>
        <taxon>Eurotiomycetes</taxon>
        <taxon>Eurotiomycetidae</taxon>
        <taxon>Onygenales</taxon>
        <taxon>Onygenaceae</taxon>
        <taxon>Coccidioides</taxon>
    </lineage>
</organism>
<feature type="compositionally biased region" description="Basic and acidic residues" evidence="1">
    <location>
        <begin position="100"/>
        <end position="112"/>
    </location>
</feature>
<sequence length="112" mass="12513">MEKCDFFVWCQAVVWVQGSEHIQNNSNGNFSTKGARRVIKVAERSVDDEAIKSDQAKTLQKHGVDTPTRYIEGKDCGTGDSKPPIAPTKRDESSTNQYADKSKEDPKAEWGH</sequence>
<feature type="region of interest" description="Disordered" evidence="1">
    <location>
        <begin position="52"/>
        <end position="112"/>
    </location>
</feature>
<dbReference type="EMBL" id="DS017015">
    <property type="protein sequence ID" value="KMU89821.1"/>
    <property type="molecule type" value="Genomic_DNA"/>
</dbReference>
<reference evidence="3" key="1">
    <citation type="journal article" date="2010" name="Genome Res.">
        <title>Population genomic sequencing of Coccidioides fungi reveals recent hybridization and transposon control.</title>
        <authorList>
            <person name="Neafsey D.E."/>
            <person name="Barker B.M."/>
            <person name="Sharpton T.J."/>
            <person name="Stajich J.E."/>
            <person name="Park D.J."/>
            <person name="Whiston E."/>
            <person name="Hung C.-Y."/>
            <person name="McMahan C."/>
            <person name="White J."/>
            <person name="Sykes S."/>
            <person name="Heiman D."/>
            <person name="Young S."/>
            <person name="Zeng Q."/>
            <person name="Abouelleil A."/>
            <person name="Aftuck L."/>
            <person name="Bessette D."/>
            <person name="Brown A."/>
            <person name="FitzGerald M."/>
            <person name="Lui A."/>
            <person name="Macdonald J.P."/>
            <person name="Priest M."/>
            <person name="Orbach M.J."/>
            <person name="Galgiani J.N."/>
            <person name="Kirkland T.N."/>
            <person name="Cole G.T."/>
            <person name="Birren B.W."/>
            <person name="Henn M.R."/>
            <person name="Taylor J.W."/>
            <person name="Rounsley S.D."/>
        </authorList>
    </citation>
    <scope>NUCLEOTIDE SEQUENCE [LARGE SCALE GENOMIC DNA]</scope>
    <source>
        <strain evidence="3">H538.4</strain>
    </source>
</reference>
<dbReference type="VEuPathDB" id="FungiDB:CIHG_07854"/>
<gene>
    <name evidence="2" type="ORF">CIHG_07854</name>
</gene>
<evidence type="ECO:0000313" key="2">
    <source>
        <dbReference type="EMBL" id="KMU89821.1"/>
    </source>
</evidence>
<proteinExistence type="predicted"/>
<dbReference type="Proteomes" id="UP000054563">
    <property type="component" value="Unassembled WGS sequence"/>
</dbReference>
<name>A0A0J8RYZ2_COCIT</name>
<dbReference type="AlphaFoldDB" id="A0A0J8RYZ2"/>
<accession>A0A0J8RYZ2</accession>
<evidence type="ECO:0000256" key="1">
    <source>
        <dbReference type="SAM" id="MobiDB-lite"/>
    </source>
</evidence>
<evidence type="ECO:0000313" key="3">
    <source>
        <dbReference type="Proteomes" id="UP000054563"/>
    </source>
</evidence>